<keyword evidence="13 14" id="KW-0511">Multifunctional enzyme</keyword>
<dbReference type="Gene3D" id="3.30.1330.50">
    <property type="entry name" value="2-C-methyl-D-erythritol 2,4-cyclodiphosphate synthase"/>
    <property type="match status" value="1"/>
</dbReference>
<dbReference type="Proteomes" id="UP000539372">
    <property type="component" value="Unassembled WGS sequence"/>
</dbReference>
<evidence type="ECO:0000256" key="2">
    <source>
        <dbReference type="ARBA" id="ARBA00001282"/>
    </source>
</evidence>
<keyword evidence="11 14" id="KW-0414">Isoprene biosynthesis</keyword>
<accession>A0A7Y0E2I5</accession>
<dbReference type="PANTHER" id="PTHR43181">
    <property type="entry name" value="2-C-METHYL-D-ERYTHRITOL 2,4-CYCLODIPHOSPHATE SYNTHASE, CHLOROPLASTIC"/>
    <property type="match status" value="1"/>
</dbReference>
<dbReference type="InterPro" id="IPR036571">
    <property type="entry name" value="MECDP_synthase_sf"/>
</dbReference>
<dbReference type="GO" id="GO:0046872">
    <property type="term" value="F:metal ion binding"/>
    <property type="evidence" value="ECO:0007669"/>
    <property type="project" value="UniProtKB-KW"/>
</dbReference>
<dbReference type="FunFam" id="3.90.550.10:FF:000003">
    <property type="entry name" value="2-C-methyl-D-erythritol 4-phosphate cytidylyltransferase"/>
    <property type="match status" value="1"/>
</dbReference>
<evidence type="ECO:0000256" key="13">
    <source>
        <dbReference type="ARBA" id="ARBA00023268"/>
    </source>
</evidence>
<feature type="binding site" evidence="14">
    <location>
        <position position="281"/>
    </location>
    <ligand>
        <name>a divalent metal cation</name>
        <dbReference type="ChEBI" id="CHEBI:60240"/>
    </ligand>
</feature>
<dbReference type="InterPro" id="IPR001228">
    <property type="entry name" value="IspD"/>
</dbReference>
<feature type="site" description="Transition state stabilizer" evidence="14">
    <location>
        <position position="23"/>
    </location>
</feature>
<evidence type="ECO:0000256" key="10">
    <source>
        <dbReference type="ARBA" id="ARBA00022723"/>
    </source>
</evidence>
<dbReference type="InterPro" id="IPR026596">
    <property type="entry name" value="IspD/F"/>
</dbReference>
<comment type="cofactor">
    <cofactor evidence="3 14">
        <name>a divalent metal cation</name>
        <dbReference type="ChEBI" id="CHEBI:60240"/>
    </cofactor>
</comment>
<feature type="binding site" evidence="14">
    <location>
        <begin position="273"/>
        <end position="274"/>
    </location>
    <ligand>
        <name>4-CDP-2-C-methyl-D-erythritol 2-phosphate</name>
        <dbReference type="ChEBI" id="CHEBI:57919"/>
    </ligand>
</feature>
<dbReference type="SUPFAM" id="SSF53448">
    <property type="entry name" value="Nucleotide-diphospho-sugar transferases"/>
    <property type="match status" value="1"/>
</dbReference>
<dbReference type="CDD" id="cd00554">
    <property type="entry name" value="MECDP_synthase"/>
    <property type="match status" value="1"/>
</dbReference>
<dbReference type="HAMAP" id="MF_01520">
    <property type="entry name" value="IspDF"/>
    <property type="match status" value="1"/>
</dbReference>
<dbReference type="GO" id="GO:0008685">
    <property type="term" value="F:2-C-methyl-D-erythritol 2,4-cyclodiphosphate synthase activity"/>
    <property type="evidence" value="ECO:0007669"/>
    <property type="project" value="UniProtKB-UniRule"/>
</dbReference>
<dbReference type="GO" id="GO:0050518">
    <property type="term" value="F:2-C-methyl-D-erythritol 4-phosphate cytidylyltransferase activity"/>
    <property type="evidence" value="ECO:0007669"/>
    <property type="project" value="UniProtKB-UniRule"/>
</dbReference>
<dbReference type="HAMAP" id="MF_00107">
    <property type="entry name" value="IspF"/>
    <property type="match status" value="1"/>
</dbReference>
<evidence type="ECO:0000256" key="9">
    <source>
        <dbReference type="ARBA" id="ARBA00022695"/>
    </source>
</evidence>
<feature type="domain" description="2-C-methyl-D-erythritol 2,4-cyclodiphosphate synthase" evidence="15">
    <location>
        <begin position="241"/>
        <end position="393"/>
    </location>
</feature>
<feature type="site" description="Transition state stabilizer" evidence="14">
    <location>
        <position position="372"/>
    </location>
</feature>
<dbReference type="Pfam" id="PF01128">
    <property type="entry name" value="IspD"/>
    <property type="match status" value="1"/>
</dbReference>
<organism evidence="16 17">
    <name type="scientific">Pacificispira spongiicola</name>
    <dbReference type="NCBI Taxonomy" id="2729598"/>
    <lineage>
        <taxon>Bacteria</taxon>
        <taxon>Pseudomonadati</taxon>
        <taxon>Pseudomonadota</taxon>
        <taxon>Alphaproteobacteria</taxon>
        <taxon>Rhodospirillales</taxon>
        <taxon>Rhodospirillaceae</taxon>
        <taxon>Pacificispira</taxon>
    </lineage>
</organism>
<feature type="binding site" evidence="14">
    <location>
        <begin position="295"/>
        <end position="297"/>
    </location>
    <ligand>
        <name>4-CDP-2-C-methyl-D-erythritol 2-phosphate</name>
        <dbReference type="ChEBI" id="CHEBI:57919"/>
    </ligand>
</feature>
<feature type="site" description="Positions MEP for the nucleophilic attack" evidence="14">
    <location>
        <position position="220"/>
    </location>
</feature>
<feature type="binding site" evidence="14">
    <location>
        <position position="381"/>
    </location>
    <ligand>
        <name>4-CDP-2-C-methyl-D-erythritol 2-phosphate</name>
        <dbReference type="ChEBI" id="CHEBI:57919"/>
    </ligand>
</feature>
<dbReference type="NCBIfam" id="TIGR00453">
    <property type="entry name" value="ispD"/>
    <property type="match status" value="1"/>
</dbReference>
<evidence type="ECO:0000256" key="14">
    <source>
        <dbReference type="HAMAP-Rule" id="MF_01520"/>
    </source>
</evidence>
<comment type="pathway">
    <text evidence="5 14">Isoprenoid biosynthesis; isopentenyl diphosphate biosynthesis via DXP pathway; isopentenyl diphosphate from 1-deoxy-D-xylulose 5-phosphate: step 2/6.</text>
</comment>
<dbReference type="EC" id="4.6.1.12" evidence="14"/>
<evidence type="ECO:0000256" key="8">
    <source>
        <dbReference type="ARBA" id="ARBA00022679"/>
    </source>
</evidence>
<feature type="site" description="Transition state stabilizer" evidence="14">
    <location>
        <position position="273"/>
    </location>
</feature>
<keyword evidence="10 14" id="KW-0479">Metal-binding</keyword>
<dbReference type="InterPro" id="IPR034683">
    <property type="entry name" value="IspD/TarI"/>
</dbReference>
<dbReference type="NCBIfam" id="TIGR00151">
    <property type="entry name" value="ispF"/>
    <property type="match status" value="1"/>
</dbReference>
<feature type="region of interest" description="2-C-methyl-D-erythritol 2,4-cyclodiphosphate synthase" evidence="14">
    <location>
        <begin position="241"/>
        <end position="403"/>
    </location>
</feature>
<comment type="similarity">
    <text evidence="6">Belongs to the IspF family.</text>
</comment>
<dbReference type="EC" id="2.7.7.60" evidence="14"/>
<keyword evidence="17" id="KW-1185">Reference proteome</keyword>
<evidence type="ECO:0000256" key="11">
    <source>
        <dbReference type="ARBA" id="ARBA00023229"/>
    </source>
</evidence>
<evidence type="ECO:0000256" key="7">
    <source>
        <dbReference type="ARBA" id="ARBA00009789"/>
    </source>
</evidence>
<dbReference type="InterPro" id="IPR018294">
    <property type="entry name" value="ISPD_synthase_CS"/>
</dbReference>
<dbReference type="Gene3D" id="3.90.550.10">
    <property type="entry name" value="Spore Coat Polysaccharide Biosynthesis Protein SpsA, Chain A"/>
    <property type="match status" value="1"/>
</dbReference>
<keyword evidence="12 14" id="KW-0456">Lyase</keyword>
<dbReference type="RefSeq" id="WP_169626393.1">
    <property type="nucleotide sequence ID" value="NZ_JABBNT010000005.1"/>
</dbReference>
<feature type="binding site" evidence="14">
    <location>
        <begin position="247"/>
        <end position="249"/>
    </location>
    <ligand>
        <name>4-CDP-2-C-methyl-D-erythritol 2-phosphate</name>
        <dbReference type="ChEBI" id="CHEBI:57919"/>
    </ligand>
</feature>
<comment type="caution">
    <text evidence="16">The sequence shown here is derived from an EMBL/GenBank/DDBJ whole genome shotgun (WGS) entry which is preliminary data.</text>
</comment>
<dbReference type="GO" id="GO:0016114">
    <property type="term" value="P:terpenoid biosynthetic process"/>
    <property type="evidence" value="ECO:0007669"/>
    <property type="project" value="InterPro"/>
</dbReference>
<dbReference type="InterPro" id="IPR003526">
    <property type="entry name" value="MECDP_synthase"/>
</dbReference>
<proteinExistence type="inferred from homology"/>
<dbReference type="InterPro" id="IPR029044">
    <property type="entry name" value="Nucleotide-diphossugar_trans"/>
</dbReference>
<feature type="binding site" evidence="14">
    <location>
        <position position="249"/>
    </location>
    <ligand>
        <name>a divalent metal cation</name>
        <dbReference type="ChEBI" id="CHEBI:60240"/>
    </ligand>
</feature>
<evidence type="ECO:0000259" key="15">
    <source>
        <dbReference type="Pfam" id="PF02542"/>
    </source>
</evidence>
<sequence>MSAPVNFTAPFHALIVAAGTGQRAGGGVPKQYRLLAGKPVLRRTVDAFAGTPGLQSITVVIGAGQEADCASALSGIETLTVVPGGASRQESVRNGLEDLTRRLGDAAEAAVVLIHDAARPFATPRMIQSVSETAHRAGAALPALPVVDTLKSAAADGTVAATVPRAGLHRAQTPQGFRLGAILAAHRAADPAQEATDDAMLAELAGLPITLVPGEETNVKLTTEADFAAAEQRLSVARETRTGMGFDVHRLVTGDHLWLCGIRIDHDQTLLGHSDADVGLHAITDAILGALGDGDIGQHFPPSDPQWKGAPSDAFLRHAATLAARRDAKILHVDATLICEAPKVGPHRAAMRARVADILGLSKDRVSIKATTTEKLGFTGRGEGIACQAVATLSLPPYEDESE</sequence>
<dbReference type="PANTHER" id="PTHR43181:SF1">
    <property type="entry name" value="2-C-METHYL-D-ERYTHRITOL 2,4-CYCLODIPHOSPHATE SYNTHASE, CHLOROPLASTIC"/>
    <property type="match status" value="1"/>
</dbReference>
<comment type="pathway">
    <text evidence="4 14">Isoprenoid biosynthesis; isopentenyl diphosphate biosynthesis via DXP pathway; isopentenyl diphosphate from 1-deoxy-D-xylulose 5-phosphate: step 4/6.</text>
</comment>
<dbReference type="NCBIfam" id="NF006899">
    <property type="entry name" value="PRK09382.1"/>
    <property type="match status" value="1"/>
</dbReference>
<evidence type="ECO:0000256" key="6">
    <source>
        <dbReference type="ARBA" id="ARBA00008480"/>
    </source>
</evidence>
<dbReference type="PROSITE" id="PS01350">
    <property type="entry name" value="ISPF"/>
    <property type="match status" value="1"/>
</dbReference>
<comment type="similarity">
    <text evidence="14">In the N-terminal section; belongs to the IspD/TarI cytidylyltransferase family. IspD subfamily.</text>
</comment>
<evidence type="ECO:0000256" key="3">
    <source>
        <dbReference type="ARBA" id="ARBA00001968"/>
    </source>
</evidence>
<protein>
    <recommendedName>
        <fullName evidence="14">Bifunctional enzyme IspD/IspF</fullName>
    </recommendedName>
    <domain>
        <recommendedName>
            <fullName evidence="14">2-C-methyl-D-erythritol 4-phosphate cytidylyltransferase</fullName>
            <ecNumber evidence="14">2.7.7.60</ecNumber>
        </recommendedName>
        <alternativeName>
            <fullName evidence="14">4-diphosphocytidyl-2C-methyl-D-erythritol synthase</fullName>
        </alternativeName>
        <alternativeName>
            <fullName evidence="14">MEP cytidylyltransferase</fullName>
            <shortName evidence="14">MCT</shortName>
        </alternativeName>
    </domain>
    <domain>
        <recommendedName>
            <fullName evidence="14">2-C-methyl-D-erythritol 2,4-cyclodiphosphate synthase</fullName>
            <shortName evidence="14">MECDP-synthase</shortName>
            <shortName evidence="14">MECPP-synthase</shortName>
            <shortName evidence="14">MECPS</shortName>
            <ecNumber evidence="14">4.6.1.12</ecNumber>
        </recommendedName>
    </domain>
</protein>
<evidence type="ECO:0000313" key="16">
    <source>
        <dbReference type="EMBL" id="NMM45993.1"/>
    </source>
</evidence>
<dbReference type="Pfam" id="PF02542">
    <property type="entry name" value="YgbB"/>
    <property type="match status" value="1"/>
</dbReference>
<comment type="similarity">
    <text evidence="14">In the C-terminal section; belongs to the IspF family.</text>
</comment>
<comment type="catalytic activity">
    <reaction evidence="1 14">
        <text>4-CDP-2-C-methyl-D-erythritol 2-phosphate = 2-C-methyl-D-erythritol 2,4-cyclic diphosphate + CMP</text>
        <dbReference type="Rhea" id="RHEA:23864"/>
        <dbReference type="ChEBI" id="CHEBI:57919"/>
        <dbReference type="ChEBI" id="CHEBI:58483"/>
        <dbReference type="ChEBI" id="CHEBI:60377"/>
        <dbReference type="EC" id="4.6.1.12"/>
    </reaction>
</comment>
<feature type="binding site" evidence="14">
    <location>
        <position position="378"/>
    </location>
    <ligand>
        <name>4-CDP-2-C-methyl-D-erythritol 2-phosphate</name>
        <dbReference type="ChEBI" id="CHEBI:57919"/>
    </ligand>
</feature>
<comment type="function">
    <text evidence="14">Bifunctional enzyme that catalyzes the formation of 4-diphosphocytidyl-2-C-methyl-D-erythritol from CTP and 2-C-methyl-D-erythritol 4-phosphate (MEP) (IspD), and catalyzes the conversion of 4-diphosphocytidyl-2-C-methyl-D-erythritol 2-phosphate (CDP-ME2P) to 2-C-methyl-D-erythritol 2,4-cyclodiphosphate (ME-CPP) with a corresponding release of cytidine 5-monophosphate (CMP) (IspF).</text>
</comment>
<dbReference type="AlphaFoldDB" id="A0A7Y0E2I5"/>
<dbReference type="HAMAP" id="MF_00108">
    <property type="entry name" value="IspD"/>
    <property type="match status" value="1"/>
</dbReference>
<evidence type="ECO:0000256" key="5">
    <source>
        <dbReference type="ARBA" id="ARBA00004787"/>
    </source>
</evidence>
<feature type="site" description="Transition state stabilizer" evidence="14">
    <location>
        <position position="30"/>
    </location>
</feature>
<dbReference type="UniPathway" id="UPA00056">
    <property type="reaction ID" value="UER00093"/>
</dbReference>
<comment type="caution">
    <text evidence="14">Lacks conserved residue(s) required for the propagation of feature annotation.</text>
</comment>
<gene>
    <name evidence="14" type="primary">ispDF</name>
    <name evidence="16" type="ORF">HH303_15960</name>
</gene>
<evidence type="ECO:0000256" key="1">
    <source>
        <dbReference type="ARBA" id="ARBA00000200"/>
    </source>
</evidence>
<name>A0A7Y0E2I5_9PROT</name>
<comment type="similarity">
    <text evidence="7">Belongs to the IspD/TarI cytidylyltransferase family. IspD subfamily.</text>
</comment>
<feature type="binding site" evidence="14">
    <location>
        <begin position="371"/>
        <end position="374"/>
    </location>
    <ligand>
        <name>4-CDP-2-C-methyl-D-erythritol 2-phosphate</name>
        <dbReference type="ChEBI" id="CHEBI:57919"/>
    </ligand>
</feature>
<keyword evidence="8 14" id="KW-0808">Transferase</keyword>
<feature type="site" description="Positions MEP for the nucleophilic attack" evidence="14">
    <location>
        <position position="165"/>
    </location>
</feature>
<dbReference type="SUPFAM" id="SSF69765">
    <property type="entry name" value="IpsF-like"/>
    <property type="match status" value="1"/>
</dbReference>
<reference evidence="16 17" key="1">
    <citation type="submission" date="2020-04" db="EMBL/GenBank/DDBJ databases">
        <title>Rhodospirillaceae bacterium KN72 isolated from deep sea.</title>
        <authorList>
            <person name="Zhang D.-C."/>
        </authorList>
    </citation>
    <scope>NUCLEOTIDE SEQUENCE [LARGE SCALE GENOMIC DNA]</scope>
    <source>
        <strain evidence="16 17">KN72</strain>
    </source>
</reference>
<dbReference type="InterPro" id="IPR020555">
    <property type="entry name" value="MECDP_synthase_CS"/>
</dbReference>
<dbReference type="CDD" id="cd02516">
    <property type="entry name" value="CDP-ME_synthetase"/>
    <property type="match status" value="1"/>
</dbReference>
<dbReference type="GO" id="GO:0019288">
    <property type="term" value="P:isopentenyl diphosphate biosynthetic process, methylerythritol 4-phosphate pathway"/>
    <property type="evidence" value="ECO:0007669"/>
    <property type="project" value="UniProtKB-UniRule"/>
</dbReference>
<keyword evidence="9 14" id="KW-0548">Nucleotidyltransferase</keyword>
<evidence type="ECO:0000256" key="12">
    <source>
        <dbReference type="ARBA" id="ARBA00023239"/>
    </source>
</evidence>
<dbReference type="PROSITE" id="PS01295">
    <property type="entry name" value="ISPD"/>
    <property type="match status" value="1"/>
</dbReference>
<evidence type="ECO:0000313" key="17">
    <source>
        <dbReference type="Proteomes" id="UP000539372"/>
    </source>
</evidence>
<feature type="binding site" evidence="14">
    <location>
        <position position="247"/>
    </location>
    <ligand>
        <name>a divalent metal cation</name>
        <dbReference type="ChEBI" id="CHEBI:60240"/>
    </ligand>
</feature>
<feature type="region of interest" description="2-C-methyl-D-erythritol 4-phosphate cytidylyltransferase" evidence="14">
    <location>
        <begin position="1"/>
        <end position="240"/>
    </location>
</feature>
<comment type="catalytic activity">
    <reaction evidence="2 14">
        <text>2-C-methyl-D-erythritol 4-phosphate + CTP + H(+) = 4-CDP-2-C-methyl-D-erythritol + diphosphate</text>
        <dbReference type="Rhea" id="RHEA:13429"/>
        <dbReference type="ChEBI" id="CHEBI:15378"/>
        <dbReference type="ChEBI" id="CHEBI:33019"/>
        <dbReference type="ChEBI" id="CHEBI:37563"/>
        <dbReference type="ChEBI" id="CHEBI:57823"/>
        <dbReference type="ChEBI" id="CHEBI:58262"/>
        <dbReference type="EC" id="2.7.7.60"/>
    </reaction>
</comment>
<evidence type="ECO:0000256" key="4">
    <source>
        <dbReference type="ARBA" id="ARBA00004709"/>
    </source>
</evidence>
<dbReference type="EMBL" id="JABBNT010000005">
    <property type="protein sequence ID" value="NMM45993.1"/>
    <property type="molecule type" value="Genomic_DNA"/>
</dbReference>